<dbReference type="InterPro" id="IPR010730">
    <property type="entry name" value="HET"/>
</dbReference>
<evidence type="ECO:0000313" key="3">
    <source>
        <dbReference type="EMBL" id="PMD34568.1"/>
    </source>
</evidence>
<evidence type="ECO:0000313" key="4">
    <source>
        <dbReference type="Proteomes" id="UP000235786"/>
    </source>
</evidence>
<dbReference type="InterPro" id="IPR058525">
    <property type="entry name" value="DUF8212"/>
</dbReference>
<name>A0A2J6R7V4_HYAVF</name>
<protein>
    <submittedName>
        <fullName evidence="3">HET-domain-containing protein</fullName>
    </submittedName>
</protein>
<dbReference type="EMBL" id="KZ613953">
    <property type="protein sequence ID" value="PMD34568.1"/>
    <property type="molecule type" value="Genomic_DNA"/>
</dbReference>
<dbReference type="AlphaFoldDB" id="A0A2J6R7V4"/>
<organism evidence="3 4">
    <name type="scientific">Hyaloscypha variabilis (strain UAMH 11265 / GT02V1 / F)</name>
    <name type="common">Meliniomyces variabilis</name>
    <dbReference type="NCBI Taxonomy" id="1149755"/>
    <lineage>
        <taxon>Eukaryota</taxon>
        <taxon>Fungi</taxon>
        <taxon>Dikarya</taxon>
        <taxon>Ascomycota</taxon>
        <taxon>Pezizomycotina</taxon>
        <taxon>Leotiomycetes</taxon>
        <taxon>Helotiales</taxon>
        <taxon>Hyaloscyphaceae</taxon>
        <taxon>Hyaloscypha</taxon>
        <taxon>Hyaloscypha variabilis</taxon>
    </lineage>
</organism>
<feature type="non-terminal residue" evidence="3">
    <location>
        <position position="301"/>
    </location>
</feature>
<dbReference type="Pfam" id="PF06985">
    <property type="entry name" value="HET"/>
    <property type="match status" value="1"/>
</dbReference>
<reference evidence="3 4" key="1">
    <citation type="submission" date="2016-04" db="EMBL/GenBank/DDBJ databases">
        <title>A degradative enzymes factory behind the ericoid mycorrhizal symbiosis.</title>
        <authorList>
            <consortium name="DOE Joint Genome Institute"/>
            <person name="Martino E."/>
            <person name="Morin E."/>
            <person name="Grelet G."/>
            <person name="Kuo A."/>
            <person name="Kohler A."/>
            <person name="Daghino S."/>
            <person name="Barry K."/>
            <person name="Choi C."/>
            <person name="Cichocki N."/>
            <person name="Clum A."/>
            <person name="Copeland A."/>
            <person name="Hainaut M."/>
            <person name="Haridas S."/>
            <person name="Labutti K."/>
            <person name="Lindquist E."/>
            <person name="Lipzen A."/>
            <person name="Khouja H.-R."/>
            <person name="Murat C."/>
            <person name="Ohm R."/>
            <person name="Olson A."/>
            <person name="Spatafora J."/>
            <person name="Veneault-Fourrey C."/>
            <person name="Henrissat B."/>
            <person name="Grigoriev I."/>
            <person name="Martin F."/>
            <person name="Perotto S."/>
        </authorList>
    </citation>
    <scope>NUCLEOTIDE SEQUENCE [LARGE SCALE GENOMIC DNA]</scope>
    <source>
        <strain evidence="3 4">F</strain>
    </source>
</reference>
<dbReference type="PANTHER" id="PTHR10622:SF10">
    <property type="entry name" value="HET DOMAIN-CONTAINING PROTEIN"/>
    <property type="match status" value="1"/>
</dbReference>
<feature type="domain" description="Heterokaryon incompatibility" evidence="1">
    <location>
        <begin position="21"/>
        <end position="116"/>
    </location>
</feature>
<accession>A0A2J6R7V4</accession>
<gene>
    <name evidence="3" type="ORF">L207DRAFT_467235</name>
</gene>
<evidence type="ECO:0000259" key="2">
    <source>
        <dbReference type="Pfam" id="PF26640"/>
    </source>
</evidence>
<evidence type="ECO:0000259" key="1">
    <source>
        <dbReference type="Pfam" id="PF06985"/>
    </source>
</evidence>
<keyword evidence="4" id="KW-1185">Reference proteome</keyword>
<dbReference type="OrthoDB" id="674604at2759"/>
<dbReference type="Pfam" id="PF26640">
    <property type="entry name" value="DUF8212"/>
    <property type="match status" value="1"/>
</dbReference>
<dbReference type="PANTHER" id="PTHR10622">
    <property type="entry name" value="HET DOMAIN-CONTAINING PROTEIN"/>
    <property type="match status" value="1"/>
</dbReference>
<dbReference type="STRING" id="1149755.A0A2J6R7V4"/>
<feature type="domain" description="DUF8212" evidence="2">
    <location>
        <begin position="228"/>
        <end position="255"/>
    </location>
</feature>
<proteinExistence type="predicted"/>
<dbReference type="Proteomes" id="UP000235786">
    <property type="component" value="Unassembled WGS sequence"/>
</dbReference>
<sequence length="301" mass="34230">MRLLNVETFELEEWWTDIPEYAILSHTWLTGRGADSSEFTYDDIIAGTKPKSQGYQKILDCCEQAKKDKIGYIWADTCCIDKRSSSELQEAINSMFALYKRSAVCYAYLSDYRSSSLEEEEFRNCRWITRGWTLQELIAPRKVVFFNASWGRIGTKADEITRNLLSKTTKISAEVLNGSENSLKESLIAQKMSWASKRKTTRPEDIAYCLMGIFGVHISLLYGEGAENAFLRLQEEIMKRSNDHSLFAWRGHDKGAAGHGFLASSPEPFEGSSRLVRIPYFEPRSPYAMTNCGLGIKLSLT</sequence>